<reference evidence="1" key="1">
    <citation type="submission" date="2024-09" db="EMBL/GenBank/DDBJ databases">
        <title>Black Yeasts Isolated from many extreme environments.</title>
        <authorList>
            <person name="Coleine C."/>
            <person name="Stajich J.E."/>
            <person name="Selbmann L."/>
        </authorList>
    </citation>
    <scope>NUCLEOTIDE SEQUENCE</scope>
    <source>
        <strain evidence="1">CCFEE 5737</strain>
    </source>
</reference>
<dbReference type="EMBL" id="JAWDJW010007215">
    <property type="protein sequence ID" value="KAK3062597.1"/>
    <property type="molecule type" value="Genomic_DNA"/>
</dbReference>
<protein>
    <submittedName>
        <fullName evidence="1">Uncharacterized protein</fullName>
    </submittedName>
</protein>
<name>A0ACC3D6S4_9PEZI</name>
<organism evidence="1 2">
    <name type="scientific">Coniosporium uncinatum</name>
    <dbReference type="NCBI Taxonomy" id="93489"/>
    <lineage>
        <taxon>Eukaryota</taxon>
        <taxon>Fungi</taxon>
        <taxon>Dikarya</taxon>
        <taxon>Ascomycota</taxon>
        <taxon>Pezizomycotina</taxon>
        <taxon>Dothideomycetes</taxon>
        <taxon>Dothideomycetes incertae sedis</taxon>
        <taxon>Coniosporium</taxon>
    </lineage>
</organism>
<dbReference type="Proteomes" id="UP001186974">
    <property type="component" value="Unassembled WGS sequence"/>
</dbReference>
<evidence type="ECO:0000313" key="2">
    <source>
        <dbReference type="Proteomes" id="UP001186974"/>
    </source>
</evidence>
<sequence length="113" mass="13307">MPYSMLLMLPRRPDLTPEQFREHYENGHVPLINSLCEDPNLRPILYKRTYFVAELMGPSGYDCVTEMQFRDQEHFQRYAAVMQAPETKVKIEEDEGKFLKRDGVKMVIVDPVQ</sequence>
<accession>A0ACC3D6S4</accession>
<keyword evidence="2" id="KW-1185">Reference proteome</keyword>
<gene>
    <name evidence="1" type="ORF">LTS18_003732</name>
</gene>
<proteinExistence type="predicted"/>
<comment type="caution">
    <text evidence="1">The sequence shown here is derived from an EMBL/GenBank/DDBJ whole genome shotgun (WGS) entry which is preliminary data.</text>
</comment>
<evidence type="ECO:0000313" key="1">
    <source>
        <dbReference type="EMBL" id="KAK3062597.1"/>
    </source>
</evidence>